<reference evidence="2" key="2">
    <citation type="submission" date="2023-06" db="EMBL/GenBank/DDBJ databases">
        <authorList>
            <person name="Swenson N.G."/>
            <person name="Wegrzyn J.L."/>
            <person name="Mcevoy S.L."/>
        </authorList>
    </citation>
    <scope>NUCLEOTIDE SEQUENCE</scope>
    <source>
        <strain evidence="2">NS2018</strain>
        <tissue evidence="2">Leaf</tissue>
    </source>
</reference>
<sequence>MTTNEAGDRNLTGSDRGVETLWAAVEEQRQQMIEIHELLVGMNLNANNRQPFDRQYDVDITYRGRDSTYLFTWGSYKIAMVPSKQKTVPNKLSEVEKQSFLTVTRSNTVFVIDVKGSHEVYALMVKALVVEEEETLVVTVPDKKKKKKGNQIGEEERKKIGDEEEEDDRRRRRSSGSKKKKKIEEGEEEEDRKKRRSWVERDWRSNSATKNSSEEEEIGCKKTKKTKRRRREKMEKIS</sequence>
<evidence type="ECO:0000313" key="3">
    <source>
        <dbReference type="Proteomes" id="UP001168877"/>
    </source>
</evidence>
<feature type="region of interest" description="Disordered" evidence="1">
    <location>
        <begin position="142"/>
        <end position="238"/>
    </location>
</feature>
<dbReference type="EMBL" id="JAUESC010000387">
    <property type="protein sequence ID" value="KAK0574414.1"/>
    <property type="molecule type" value="Genomic_DNA"/>
</dbReference>
<accession>A0AA39RII4</accession>
<evidence type="ECO:0000313" key="2">
    <source>
        <dbReference type="EMBL" id="KAK0574414.1"/>
    </source>
</evidence>
<dbReference type="AlphaFoldDB" id="A0AA39RII4"/>
<protein>
    <submittedName>
        <fullName evidence="2">Uncharacterized protein</fullName>
    </submittedName>
</protein>
<feature type="compositionally biased region" description="Basic residues" evidence="1">
    <location>
        <begin position="170"/>
        <end position="181"/>
    </location>
</feature>
<dbReference type="Proteomes" id="UP001168877">
    <property type="component" value="Unassembled WGS sequence"/>
</dbReference>
<reference evidence="2" key="1">
    <citation type="journal article" date="2022" name="Plant J.">
        <title>Strategies of tolerance reflected in two North American maple genomes.</title>
        <authorList>
            <person name="McEvoy S.L."/>
            <person name="Sezen U.U."/>
            <person name="Trouern-Trend A."/>
            <person name="McMahon S.M."/>
            <person name="Schaberg P.G."/>
            <person name="Yang J."/>
            <person name="Wegrzyn J.L."/>
            <person name="Swenson N.G."/>
        </authorList>
    </citation>
    <scope>NUCLEOTIDE SEQUENCE</scope>
    <source>
        <strain evidence="2">NS2018</strain>
    </source>
</reference>
<proteinExistence type="predicted"/>
<evidence type="ECO:0000256" key="1">
    <source>
        <dbReference type="SAM" id="MobiDB-lite"/>
    </source>
</evidence>
<comment type="caution">
    <text evidence="2">The sequence shown here is derived from an EMBL/GenBank/DDBJ whole genome shotgun (WGS) entry which is preliminary data.</text>
</comment>
<keyword evidence="3" id="KW-1185">Reference proteome</keyword>
<organism evidence="2 3">
    <name type="scientific">Acer saccharum</name>
    <name type="common">Sugar maple</name>
    <dbReference type="NCBI Taxonomy" id="4024"/>
    <lineage>
        <taxon>Eukaryota</taxon>
        <taxon>Viridiplantae</taxon>
        <taxon>Streptophyta</taxon>
        <taxon>Embryophyta</taxon>
        <taxon>Tracheophyta</taxon>
        <taxon>Spermatophyta</taxon>
        <taxon>Magnoliopsida</taxon>
        <taxon>eudicotyledons</taxon>
        <taxon>Gunneridae</taxon>
        <taxon>Pentapetalae</taxon>
        <taxon>rosids</taxon>
        <taxon>malvids</taxon>
        <taxon>Sapindales</taxon>
        <taxon>Sapindaceae</taxon>
        <taxon>Hippocastanoideae</taxon>
        <taxon>Acereae</taxon>
        <taxon>Acer</taxon>
    </lineage>
</organism>
<feature type="compositionally biased region" description="Basic residues" evidence="1">
    <location>
        <begin position="221"/>
        <end position="231"/>
    </location>
</feature>
<name>A0AA39RII4_ACESA</name>
<gene>
    <name evidence="2" type="ORF">LWI29_023356</name>
</gene>